<dbReference type="Pfam" id="PF02272">
    <property type="entry name" value="DHHA1"/>
    <property type="match status" value="1"/>
</dbReference>
<reference evidence="3 4" key="1">
    <citation type="journal article" date="2021" name="ISME Commun">
        <title>Automated analysis of genomic sequences facilitates high-throughput and comprehensive description of bacteria.</title>
        <authorList>
            <person name="Hitch T.C.A."/>
        </authorList>
    </citation>
    <scope>NUCLEOTIDE SEQUENCE [LARGE SCALE GENOMIC DNA]</scope>
    <source>
        <strain evidence="3 4">Sanger_02</strain>
    </source>
</reference>
<evidence type="ECO:0000313" key="4">
    <source>
        <dbReference type="Proteomes" id="UP001207605"/>
    </source>
</evidence>
<dbReference type="Gene3D" id="3.10.310.30">
    <property type="match status" value="1"/>
</dbReference>
<dbReference type="InterPro" id="IPR003156">
    <property type="entry name" value="DHHA1_dom"/>
</dbReference>
<dbReference type="PANTHER" id="PTHR47618">
    <property type="entry name" value="BIFUNCTIONAL OLIGORIBONUCLEASE AND PAP PHOSPHATASE NRNA"/>
    <property type="match status" value="1"/>
</dbReference>
<proteinExistence type="predicted"/>
<dbReference type="Gene3D" id="3.90.1640.10">
    <property type="entry name" value="inorganic pyrophosphatase (n-terminal core)"/>
    <property type="match status" value="1"/>
</dbReference>
<dbReference type="InterPro" id="IPR038763">
    <property type="entry name" value="DHH_sf"/>
</dbReference>
<feature type="domain" description="DHHA1" evidence="2">
    <location>
        <begin position="228"/>
        <end position="299"/>
    </location>
</feature>
<evidence type="ECO:0000313" key="3">
    <source>
        <dbReference type="EMBL" id="MCU6698850.1"/>
    </source>
</evidence>
<name>A0ABT2S2M9_9FIRM</name>
<dbReference type="EMBL" id="JAOQJV010000001">
    <property type="protein sequence ID" value="MCU6698850.1"/>
    <property type="molecule type" value="Genomic_DNA"/>
</dbReference>
<dbReference type="InterPro" id="IPR051319">
    <property type="entry name" value="Oligoribo/pAp-PDE_c-di-AMP_PDE"/>
</dbReference>
<evidence type="ECO:0000259" key="2">
    <source>
        <dbReference type="Pfam" id="PF02272"/>
    </source>
</evidence>
<keyword evidence="4" id="KW-1185">Reference proteome</keyword>
<protein>
    <submittedName>
        <fullName evidence="3">Bifunctional oligoribonuclease/PAP phosphatase NrnA</fullName>
    </submittedName>
</protein>
<dbReference type="RefSeq" id="WP_262580773.1">
    <property type="nucleotide sequence ID" value="NZ_JAOQJV010000001.1"/>
</dbReference>
<feature type="domain" description="DDH" evidence="1">
    <location>
        <begin position="12"/>
        <end position="151"/>
    </location>
</feature>
<dbReference type="SUPFAM" id="SSF64182">
    <property type="entry name" value="DHH phosphoesterases"/>
    <property type="match status" value="1"/>
</dbReference>
<comment type="caution">
    <text evidence="3">The sequence shown here is derived from an EMBL/GenBank/DDBJ whole genome shotgun (WGS) entry which is preliminary data.</text>
</comment>
<evidence type="ECO:0000259" key="1">
    <source>
        <dbReference type="Pfam" id="PF01368"/>
    </source>
</evidence>
<accession>A0ABT2S2M9</accession>
<organism evidence="3 4">
    <name type="scientific">Dorea ammoniilytica</name>
    <dbReference type="NCBI Taxonomy" id="2981788"/>
    <lineage>
        <taxon>Bacteria</taxon>
        <taxon>Bacillati</taxon>
        <taxon>Bacillota</taxon>
        <taxon>Clostridia</taxon>
        <taxon>Lachnospirales</taxon>
        <taxon>Lachnospiraceae</taxon>
        <taxon>Dorea</taxon>
    </lineage>
</organism>
<dbReference type="InterPro" id="IPR001667">
    <property type="entry name" value="DDH_dom"/>
</dbReference>
<gene>
    <name evidence="3" type="ORF">OCV65_01150</name>
</gene>
<sequence length="316" mass="35241">MLNKMLQKAQTVAIGGHERPDGDCIGSCMGMYRYIKNNYPEIQVNLYLEPIADKFRFIRGTEDILSEIDEEKRYDLFISLDCGDRARLGFSEPLFCSAAHTLCIDHHVSNGSFAEENYIFPDASSASELVYELLDKDKITKEIAESLYMGIAHDTGIFRYSCASPKTYRVAADLLEYGFDAPALLDSTFSEKTYAQNQVMGRALLESILFMDGKCIASSFKKEQMDYYGVTPKDLDGIVSQLRLTKGVEVAIFAYELAADVYKVSLRSKSYVDVNKVASYFGGGGHVRAAGCTMPGTIYDVLNNLSGRIAMQMEQE</sequence>
<dbReference type="PANTHER" id="PTHR47618:SF1">
    <property type="entry name" value="BIFUNCTIONAL OLIGORIBONUCLEASE AND PAP PHOSPHATASE NRNA"/>
    <property type="match status" value="1"/>
</dbReference>
<dbReference type="Pfam" id="PF01368">
    <property type="entry name" value="DHH"/>
    <property type="match status" value="1"/>
</dbReference>
<dbReference type="Proteomes" id="UP001207605">
    <property type="component" value="Unassembled WGS sequence"/>
</dbReference>